<feature type="region of interest" description="Disordered" evidence="1">
    <location>
        <begin position="132"/>
        <end position="166"/>
    </location>
</feature>
<keyword evidence="3" id="KW-1185">Reference proteome</keyword>
<name>A0A6A6V0M8_9PLEO</name>
<accession>A0A6A6V0M8</accession>
<feature type="region of interest" description="Disordered" evidence="1">
    <location>
        <begin position="172"/>
        <end position="191"/>
    </location>
</feature>
<evidence type="ECO:0000313" key="3">
    <source>
        <dbReference type="Proteomes" id="UP000799440"/>
    </source>
</evidence>
<dbReference type="AlphaFoldDB" id="A0A6A6V0M8"/>
<dbReference type="Proteomes" id="UP000799440">
    <property type="component" value="Unassembled WGS sequence"/>
</dbReference>
<proteinExistence type="predicted"/>
<gene>
    <name evidence="2" type="ORF">M011DRAFT_254998</name>
</gene>
<organism evidence="2 3">
    <name type="scientific">Sporormia fimetaria CBS 119925</name>
    <dbReference type="NCBI Taxonomy" id="1340428"/>
    <lineage>
        <taxon>Eukaryota</taxon>
        <taxon>Fungi</taxon>
        <taxon>Dikarya</taxon>
        <taxon>Ascomycota</taxon>
        <taxon>Pezizomycotina</taxon>
        <taxon>Dothideomycetes</taxon>
        <taxon>Pleosporomycetidae</taxon>
        <taxon>Pleosporales</taxon>
        <taxon>Sporormiaceae</taxon>
        <taxon>Sporormia</taxon>
    </lineage>
</organism>
<evidence type="ECO:0000313" key="2">
    <source>
        <dbReference type="EMBL" id="KAF2742871.1"/>
    </source>
</evidence>
<sequence length="191" mass="20794">MSCLTRLWPMAEETRFLQACSSAASFNPTLPGVTQVQGKRCDEASRSDYFRVAALLESRAKSSVHIGLGFGIEDVPCSCIHLTIPSIMPPVPPMVSEPVEPSTAPCGPSPRVKVFDGALETFHSTRCESWIGGPRSSRRKPRRIIQQQRCERTPSASTGMPGRGMLFVKTHGEIRPSAPRDQVWSRSGAAG</sequence>
<evidence type="ECO:0000256" key="1">
    <source>
        <dbReference type="SAM" id="MobiDB-lite"/>
    </source>
</evidence>
<reference evidence="2" key="1">
    <citation type="journal article" date="2020" name="Stud. Mycol.">
        <title>101 Dothideomycetes genomes: a test case for predicting lifestyles and emergence of pathogens.</title>
        <authorList>
            <person name="Haridas S."/>
            <person name="Albert R."/>
            <person name="Binder M."/>
            <person name="Bloem J."/>
            <person name="Labutti K."/>
            <person name="Salamov A."/>
            <person name="Andreopoulos B."/>
            <person name="Baker S."/>
            <person name="Barry K."/>
            <person name="Bills G."/>
            <person name="Bluhm B."/>
            <person name="Cannon C."/>
            <person name="Castanera R."/>
            <person name="Culley D."/>
            <person name="Daum C."/>
            <person name="Ezra D."/>
            <person name="Gonzalez J."/>
            <person name="Henrissat B."/>
            <person name="Kuo A."/>
            <person name="Liang C."/>
            <person name="Lipzen A."/>
            <person name="Lutzoni F."/>
            <person name="Magnuson J."/>
            <person name="Mondo S."/>
            <person name="Nolan M."/>
            <person name="Ohm R."/>
            <person name="Pangilinan J."/>
            <person name="Park H.-J."/>
            <person name="Ramirez L."/>
            <person name="Alfaro M."/>
            <person name="Sun H."/>
            <person name="Tritt A."/>
            <person name="Yoshinaga Y."/>
            <person name="Zwiers L.-H."/>
            <person name="Turgeon B."/>
            <person name="Goodwin S."/>
            <person name="Spatafora J."/>
            <person name="Crous P."/>
            <person name="Grigoriev I."/>
        </authorList>
    </citation>
    <scope>NUCLEOTIDE SEQUENCE</scope>
    <source>
        <strain evidence="2">CBS 119925</strain>
    </source>
</reference>
<protein>
    <submittedName>
        <fullName evidence="2">Uncharacterized protein</fullName>
    </submittedName>
</protein>
<dbReference type="EMBL" id="MU006603">
    <property type="protein sequence ID" value="KAF2742871.1"/>
    <property type="molecule type" value="Genomic_DNA"/>
</dbReference>